<evidence type="ECO:0000313" key="3">
    <source>
        <dbReference type="RefSeq" id="XP_017981603.1"/>
    </source>
</evidence>
<dbReference type="GeneID" id="18592263"/>
<protein>
    <submittedName>
        <fullName evidence="3">Uncharacterized protein LOC18592263 isoform X2</fullName>
    </submittedName>
</protein>
<reference evidence="3" key="2">
    <citation type="submission" date="2025-08" db="UniProtKB">
        <authorList>
            <consortium name="RefSeq"/>
        </authorList>
    </citation>
    <scope>IDENTIFICATION</scope>
</reference>
<sequence>MGIWLSASTHHLWYKFYHTTTFAVLPSALSFLLLDPLETRSIFGSTGTFSHSTSNLPKQAGGGTKPKGLKIFSMMIQSWRHHCCPNKTQMF</sequence>
<dbReference type="Proteomes" id="UP000694886">
    <property type="component" value="Chromosome 8"/>
</dbReference>
<keyword evidence="1" id="KW-1133">Transmembrane helix</keyword>
<dbReference type="RefSeq" id="XP_017981603.1">
    <property type="nucleotide sequence ID" value="XM_018126114.1"/>
</dbReference>
<keyword evidence="1" id="KW-0812">Transmembrane</keyword>
<organism evidence="2 3">
    <name type="scientific">Theobroma cacao</name>
    <name type="common">Cacao</name>
    <name type="synonym">Cocoa</name>
    <dbReference type="NCBI Taxonomy" id="3641"/>
    <lineage>
        <taxon>Eukaryota</taxon>
        <taxon>Viridiplantae</taxon>
        <taxon>Streptophyta</taxon>
        <taxon>Embryophyta</taxon>
        <taxon>Tracheophyta</taxon>
        <taxon>Spermatophyta</taxon>
        <taxon>Magnoliopsida</taxon>
        <taxon>eudicotyledons</taxon>
        <taxon>Gunneridae</taxon>
        <taxon>Pentapetalae</taxon>
        <taxon>rosids</taxon>
        <taxon>malvids</taxon>
        <taxon>Malvales</taxon>
        <taxon>Malvaceae</taxon>
        <taxon>Byttnerioideae</taxon>
        <taxon>Theobroma</taxon>
    </lineage>
</organism>
<proteinExistence type="predicted"/>
<evidence type="ECO:0000313" key="2">
    <source>
        <dbReference type="Proteomes" id="UP000694886"/>
    </source>
</evidence>
<keyword evidence="1" id="KW-0472">Membrane</keyword>
<reference evidence="2" key="1">
    <citation type="journal article" date="1997" name="Nucleic Acids Res.">
        <title>tRNAscan-SE: a program for improved detection of transfer RNA genes in genomic sequence.</title>
        <authorList>
            <person name="Lowe T.M."/>
            <person name="Eddy S.R."/>
        </authorList>
    </citation>
    <scope>NUCLEOTIDE SEQUENCE [LARGE SCALE GENOMIC DNA]</scope>
    <source>
        <strain evidence="2">r\B97-61/B2</strain>
    </source>
</reference>
<dbReference type="Gramene" id="Tc08v2_t009940.1">
    <property type="protein sequence ID" value="Tc08v2_p009940.1"/>
    <property type="gene ID" value="Tc08v2_g009940"/>
</dbReference>
<dbReference type="AlphaFoldDB" id="A0AB32WP76"/>
<gene>
    <name evidence="3" type="primary">LOC18592263</name>
</gene>
<evidence type="ECO:0000256" key="1">
    <source>
        <dbReference type="SAM" id="Phobius"/>
    </source>
</evidence>
<feature type="transmembrane region" description="Helical" evidence="1">
    <location>
        <begin position="12"/>
        <end position="34"/>
    </location>
</feature>
<name>A0AB32WP76_THECC</name>
<accession>A0AB32WP76</accession>